<protein>
    <recommendedName>
        <fullName evidence="6">Molybdopterin molybdenumtransferase</fullName>
        <ecNumber evidence="6">2.10.1.1</ecNumber>
    </recommendedName>
</protein>
<dbReference type="GO" id="GO:0005829">
    <property type="term" value="C:cytosol"/>
    <property type="evidence" value="ECO:0007669"/>
    <property type="project" value="TreeGrafter"/>
</dbReference>
<dbReference type="CDD" id="cd00887">
    <property type="entry name" value="MoeA"/>
    <property type="match status" value="1"/>
</dbReference>
<evidence type="ECO:0000256" key="2">
    <source>
        <dbReference type="ARBA" id="ARBA00005046"/>
    </source>
</evidence>
<comment type="cofactor">
    <cofactor evidence="6">
        <name>Mg(2+)</name>
        <dbReference type="ChEBI" id="CHEBI:18420"/>
    </cofactor>
</comment>
<dbReference type="AlphaFoldDB" id="F7YW45"/>
<keyword evidence="4 6" id="KW-0501">Molybdenum cofactor biosynthesis</keyword>
<dbReference type="InterPro" id="IPR038987">
    <property type="entry name" value="MoeA-like"/>
</dbReference>
<evidence type="ECO:0000256" key="4">
    <source>
        <dbReference type="ARBA" id="ARBA00023150"/>
    </source>
</evidence>
<evidence type="ECO:0000256" key="1">
    <source>
        <dbReference type="ARBA" id="ARBA00002901"/>
    </source>
</evidence>
<evidence type="ECO:0000256" key="3">
    <source>
        <dbReference type="ARBA" id="ARBA00010763"/>
    </source>
</evidence>
<dbReference type="SMART" id="SM00852">
    <property type="entry name" value="MoCF_biosynth"/>
    <property type="match status" value="1"/>
</dbReference>
<evidence type="ECO:0000256" key="5">
    <source>
        <dbReference type="ARBA" id="ARBA00047317"/>
    </source>
</evidence>
<dbReference type="SUPFAM" id="SSF63882">
    <property type="entry name" value="MoeA N-terminal region -like"/>
    <property type="match status" value="1"/>
</dbReference>
<dbReference type="OrthoDB" id="9804758at2"/>
<dbReference type="Pfam" id="PF03454">
    <property type="entry name" value="MoeA_C"/>
    <property type="match status" value="1"/>
</dbReference>
<dbReference type="Gene3D" id="3.90.105.10">
    <property type="entry name" value="Molybdopterin biosynthesis moea protein, domain 2"/>
    <property type="match status" value="1"/>
</dbReference>
<dbReference type="InterPro" id="IPR005110">
    <property type="entry name" value="MoeA_linker/N"/>
</dbReference>
<comment type="pathway">
    <text evidence="2 6">Cofactor biosynthesis; molybdopterin biosynthesis.</text>
</comment>
<dbReference type="HOGENOM" id="CLU_010186_7_2_0"/>
<keyword evidence="9" id="KW-1185">Reference proteome</keyword>
<dbReference type="UniPathway" id="UPA00344"/>
<dbReference type="SUPFAM" id="SSF63867">
    <property type="entry name" value="MoeA C-terminal domain-like"/>
    <property type="match status" value="1"/>
</dbReference>
<dbReference type="InterPro" id="IPR036135">
    <property type="entry name" value="MoeA_linker/N_sf"/>
</dbReference>
<dbReference type="EMBL" id="CP002351">
    <property type="protein sequence ID" value="AEH50534.1"/>
    <property type="molecule type" value="Genomic_DNA"/>
</dbReference>
<name>F7YW45_9THEM</name>
<dbReference type="InterPro" id="IPR005111">
    <property type="entry name" value="MoeA_C_domain_IV"/>
</dbReference>
<dbReference type="NCBIfam" id="NF045515">
    <property type="entry name" value="Glp_gephyrin"/>
    <property type="match status" value="1"/>
</dbReference>
<dbReference type="PANTHER" id="PTHR10192:SF5">
    <property type="entry name" value="GEPHYRIN"/>
    <property type="match status" value="1"/>
</dbReference>
<keyword evidence="6" id="KW-0460">Magnesium</keyword>
<comment type="function">
    <text evidence="1 6">Catalyzes the insertion of molybdate into adenylated molybdopterin with the concomitant release of AMP.</text>
</comment>
<dbReference type="Pfam" id="PF00994">
    <property type="entry name" value="MoCF_biosynth"/>
    <property type="match status" value="1"/>
</dbReference>
<dbReference type="PANTHER" id="PTHR10192">
    <property type="entry name" value="MOLYBDOPTERIN BIOSYNTHESIS PROTEIN"/>
    <property type="match status" value="1"/>
</dbReference>
<dbReference type="RefSeq" id="WP_013931757.1">
    <property type="nucleotide sequence ID" value="NC_015707.1"/>
</dbReference>
<dbReference type="PATRIC" id="fig|688269.3.peg.449"/>
<evidence type="ECO:0000256" key="6">
    <source>
        <dbReference type="RuleBase" id="RU365090"/>
    </source>
</evidence>
<evidence type="ECO:0000259" key="7">
    <source>
        <dbReference type="SMART" id="SM00852"/>
    </source>
</evidence>
<evidence type="ECO:0000313" key="8">
    <source>
        <dbReference type="EMBL" id="AEH50534.1"/>
    </source>
</evidence>
<dbReference type="STRING" id="688269.Theth_0439"/>
<comment type="similarity">
    <text evidence="3 6">Belongs to the MoeA family.</text>
</comment>
<reference evidence="8 9" key="1">
    <citation type="submission" date="2010-11" db="EMBL/GenBank/DDBJ databases">
        <title>The complete genome of Thermotoga thermarum DSM 5069.</title>
        <authorList>
            <consortium name="US DOE Joint Genome Institute (JGI-PGF)"/>
            <person name="Lucas S."/>
            <person name="Copeland A."/>
            <person name="Lapidus A."/>
            <person name="Bruce D."/>
            <person name="Goodwin L."/>
            <person name="Pitluck S."/>
            <person name="Kyrpides N."/>
            <person name="Mavromatis K."/>
            <person name="Ivanova N."/>
            <person name="Zeytun A."/>
            <person name="Brettin T."/>
            <person name="Detter J.C."/>
            <person name="Tapia R."/>
            <person name="Han C."/>
            <person name="Land M."/>
            <person name="Hauser L."/>
            <person name="Markowitz V."/>
            <person name="Cheng J.-F."/>
            <person name="Hugenholtz P."/>
            <person name="Woyke T."/>
            <person name="Wu D."/>
            <person name="Spring S."/>
            <person name="Schroeder M."/>
            <person name="Brambilla E."/>
            <person name="Klenk H.-P."/>
            <person name="Eisen J.A."/>
        </authorList>
    </citation>
    <scope>NUCLEOTIDE SEQUENCE [LARGE SCALE GENOMIC DNA]</scope>
    <source>
        <strain evidence="8 9">DSM 5069</strain>
    </source>
</reference>
<feature type="domain" description="MoaB/Mog" evidence="7">
    <location>
        <begin position="187"/>
        <end position="328"/>
    </location>
</feature>
<dbReference type="InterPro" id="IPR036425">
    <property type="entry name" value="MoaB/Mog-like_dom_sf"/>
</dbReference>
<dbReference type="Gene3D" id="3.40.980.10">
    <property type="entry name" value="MoaB/Mog-like domain"/>
    <property type="match status" value="1"/>
</dbReference>
<dbReference type="eggNOG" id="COG0303">
    <property type="taxonomic scope" value="Bacteria"/>
</dbReference>
<gene>
    <name evidence="8" type="ORF">Theth_0439</name>
</gene>
<keyword evidence="6" id="KW-0808">Transferase</keyword>
<dbReference type="Gene3D" id="2.170.190.11">
    <property type="entry name" value="Molybdopterin biosynthesis moea protein, domain 3"/>
    <property type="match status" value="1"/>
</dbReference>
<dbReference type="EC" id="2.10.1.1" evidence="6"/>
<comment type="catalytic activity">
    <reaction evidence="5">
        <text>adenylyl-molybdopterin + molybdate = Mo-molybdopterin + AMP + H(+)</text>
        <dbReference type="Rhea" id="RHEA:35047"/>
        <dbReference type="ChEBI" id="CHEBI:15378"/>
        <dbReference type="ChEBI" id="CHEBI:36264"/>
        <dbReference type="ChEBI" id="CHEBI:62727"/>
        <dbReference type="ChEBI" id="CHEBI:71302"/>
        <dbReference type="ChEBI" id="CHEBI:456215"/>
        <dbReference type="EC" id="2.10.1.1"/>
    </reaction>
</comment>
<dbReference type="GO" id="GO:0046872">
    <property type="term" value="F:metal ion binding"/>
    <property type="evidence" value="ECO:0007669"/>
    <property type="project" value="UniProtKB-UniRule"/>
</dbReference>
<dbReference type="InterPro" id="IPR001453">
    <property type="entry name" value="MoaB/Mog_dom"/>
</dbReference>
<dbReference type="SUPFAM" id="SSF53218">
    <property type="entry name" value="Molybdenum cofactor biosynthesis proteins"/>
    <property type="match status" value="1"/>
</dbReference>
<accession>F7YW45</accession>
<dbReference type="Pfam" id="PF03453">
    <property type="entry name" value="MoeA_N"/>
    <property type="match status" value="1"/>
</dbReference>
<dbReference type="KEGG" id="tta:Theth_0439"/>
<organism evidence="8 9">
    <name type="scientific">Pseudothermotoga thermarum DSM 5069</name>
    <dbReference type="NCBI Taxonomy" id="688269"/>
    <lineage>
        <taxon>Bacteria</taxon>
        <taxon>Thermotogati</taxon>
        <taxon>Thermotogota</taxon>
        <taxon>Thermotogae</taxon>
        <taxon>Thermotogales</taxon>
        <taxon>Thermotogaceae</taxon>
        <taxon>Pseudothermotoga</taxon>
    </lineage>
</organism>
<evidence type="ECO:0000313" key="9">
    <source>
        <dbReference type="Proteomes" id="UP000006804"/>
    </source>
</evidence>
<dbReference type="GO" id="GO:0006777">
    <property type="term" value="P:Mo-molybdopterin cofactor biosynthetic process"/>
    <property type="evidence" value="ECO:0007669"/>
    <property type="project" value="UniProtKB-UniRule"/>
</dbReference>
<sequence>MRIEKLKFATVEEIYQNYLPLVKPITDTLEIFVEQSVNFVLAQDLISEEDLPGFKKSIVDGYAVNSHDTKGASMNNPALLEFAFEVKIGEEVVQKLKPAQAAWVPTGGMVPEGADAVVMVEHTQRFGNLVEIMKSVAPGENLLKANEDVKKGQVVLRKGTRIQPKYLNILYSLGIEKLLVYRKPKVAIVSTGDEIVEPFVKVKKVTQVRDSNSYALVCWLKNQFGFEAKRVAHVRDDEAELTKVLNQCLNEYDAVVISGGSSIGVRDITAKVIEKLGKPGVVYHGAMIQPGKPTIFGFVDEKPILGLPGNPVSFTVSAYVFLIPVLRKMEGEEEYLPKPCGKVKVKKNIPSVQGREQFIRVKLTFEEGELMAEPLFSESASITNLVQADGFVRIPRGVEGVYAGEYVEFYKL</sequence>
<dbReference type="InterPro" id="IPR036688">
    <property type="entry name" value="MoeA_C_domain_IV_sf"/>
</dbReference>
<dbReference type="Proteomes" id="UP000006804">
    <property type="component" value="Chromosome"/>
</dbReference>
<dbReference type="Gene3D" id="2.40.340.10">
    <property type="entry name" value="MoeA, C-terminal, domain IV"/>
    <property type="match status" value="1"/>
</dbReference>
<proteinExistence type="inferred from homology"/>
<keyword evidence="6" id="KW-0479">Metal-binding</keyword>
<keyword evidence="6" id="KW-0500">Molybdenum</keyword>
<dbReference type="GO" id="GO:0061599">
    <property type="term" value="F:molybdopterin molybdotransferase activity"/>
    <property type="evidence" value="ECO:0007669"/>
    <property type="project" value="UniProtKB-UniRule"/>
</dbReference>
<dbReference type="NCBIfam" id="TIGR00177">
    <property type="entry name" value="molyb_syn"/>
    <property type="match status" value="1"/>
</dbReference>